<sequence>MAHLIEPITMQFSSDSESLEAVKFLANIYGTEKTAQLVHGDLLEGVHETETVISP</sequence>
<proteinExistence type="predicted"/>
<dbReference type="EMBL" id="JAIWYP010000015">
    <property type="protein sequence ID" value="KAH3700746.1"/>
    <property type="molecule type" value="Genomic_DNA"/>
</dbReference>
<evidence type="ECO:0000313" key="2">
    <source>
        <dbReference type="Proteomes" id="UP000828390"/>
    </source>
</evidence>
<dbReference type="AlphaFoldDB" id="A0A9D3YIP0"/>
<gene>
    <name evidence="1" type="ORF">DPMN_075725</name>
</gene>
<protein>
    <submittedName>
        <fullName evidence="1">Uncharacterized protein</fullName>
    </submittedName>
</protein>
<evidence type="ECO:0000313" key="1">
    <source>
        <dbReference type="EMBL" id="KAH3700746.1"/>
    </source>
</evidence>
<name>A0A9D3YIP0_DREPO</name>
<reference evidence="1" key="1">
    <citation type="journal article" date="2019" name="bioRxiv">
        <title>The Genome of the Zebra Mussel, Dreissena polymorpha: A Resource for Invasive Species Research.</title>
        <authorList>
            <person name="McCartney M.A."/>
            <person name="Auch B."/>
            <person name="Kono T."/>
            <person name="Mallez S."/>
            <person name="Zhang Y."/>
            <person name="Obille A."/>
            <person name="Becker A."/>
            <person name="Abrahante J.E."/>
            <person name="Garbe J."/>
            <person name="Badalamenti J.P."/>
            <person name="Herman A."/>
            <person name="Mangelson H."/>
            <person name="Liachko I."/>
            <person name="Sullivan S."/>
            <person name="Sone E.D."/>
            <person name="Koren S."/>
            <person name="Silverstein K.A.T."/>
            <person name="Beckman K.B."/>
            <person name="Gohl D.M."/>
        </authorList>
    </citation>
    <scope>NUCLEOTIDE SEQUENCE</scope>
    <source>
        <strain evidence="1">Duluth1</strain>
        <tissue evidence="1">Whole animal</tissue>
    </source>
</reference>
<reference evidence="1" key="2">
    <citation type="submission" date="2020-11" db="EMBL/GenBank/DDBJ databases">
        <authorList>
            <person name="McCartney M.A."/>
            <person name="Auch B."/>
            <person name="Kono T."/>
            <person name="Mallez S."/>
            <person name="Becker A."/>
            <person name="Gohl D.M."/>
            <person name="Silverstein K.A.T."/>
            <person name="Koren S."/>
            <person name="Bechman K.B."/>
            <person name="Herman A."/>
            <person name="Abrahante J.E."/>
            <person name="Garbe J."/>
        </authorList>
    </citation>
    <scope>NUCLEOTIDE SEQUENCE</scope>
    <source>
        <strain evidence="1">Duluth1</strain>
        <tissue evidence="1">Whole animal</tissue>
    </source>
</reference>
<comment type="caution">
    <text evidence="1">The sequence shown here is derived from an EMBL/GenBank/DDBJ whole genome shotgun (WGS) entry which is preliminary data.</text>
</comment>
<organism evidence="1 2">
    <name type="scientific">Dreissena polymorpha</name>
    <name type="common">Zebra mussel</name>
    <name type="synonym">Mytilus polymorpha</name>
    <dbReference type="NCBI Taxonomy" id="45954"/>
    <lineage>
        <taxon>Eukaryota</taxon>
        <taxon>Metazoa</taxon>
        <taxon>Spiralia</taxon>
        <taxon>Lophotrochozoa</taxon>
        <taxon>Mollusca</taxon>
        <taxon>Bivalvia</taxon>
        <taxon>Autobranchia</taxon>
        <taxon>Heteroconchia</taxon>
        <taxon>Euheterodonta</taxon>
        <taxon>Imparidentia</taxon>
        <taxon>Neoheterodontei</taxon>
        <taxon>Myida</taxon>
        <taxon>Dreissenoidea</taxon>
        <taxon>Dreissenidae</taxon>
        <taxon>Dreissena</taxon>
    </lineage>
</organism>
<keyword evidence="2" id="KW-1185">Reference proteome</keyword>
<dbReference type="Proteomes" id="UP000828390">
    <property type="component" value="Unassembled WGS sequence"/>
</dbReference>
<accession>A0A9D3YIP0</accession>